<dbReference type="Proteomes" id="UP000799777">
    <property type="component" value="Unassembled WGS sequence"/>
</dbReference>
<dbReference type="EMBL" id="ML978228">
    <property type="protein sequence ID" value="KAF2027301.1"/>
    <property type="molecule type" value="Genomic_DNA"/>
</dbReference>
<dbReference type="Pfam" id="PF06985">
    <property type="entry name" value="HET"/>
    <property type="match status" value="1"/>
</dbReference>
<dbReference type="AlphaFoldDB" id="A0A9P4LHW6"/>
<evidence type="ECO:0000313" key="3">
    <source>
        <dbReference type="EMBL" id="KAF2027301.1"/>
    </source>
</evidence>
<evidence type="ECO:0000313" key="4">
    <source>
        <dbReference type="Proteomes" id="UP000799777"/>
    </source>
</evidence>
<organism evidence="3 4">
    <name type="scientific">Setomelanomma holmii</name>
    <dbReference type="NCBI Taxonomy" id="210430"/>
    <lineage>
        <taxon>Eukaryota</taxon>
        <taxon>Fungi</taxon>
        <taxon>Dikarya</taxon>
        <taxon>Ascomycota</taxon>
        <taxon>Pezizomycotina</taxon>
        <taxon>Dothideomycetes</taxon>
        <taxon>Pleosporomycetidae</taxon>
        <taxon>Pleosporales</taxon>
        <taxon>Pleosporineae</taxon>
        <taxon>Phaeosphaeriaceae</taxon>
        <taxon>Setomelanomma</taxon>
    </lineage>
</organism>
<reference evidence="3" key="1">
    <citation type="journal article" date="2020" name="Stud. Mycol.">
        <title>101 Dothideomycetes genomes: a test case for predicting lifestyles and emergence of pathogens.</title>
        <authorList>
            <person name="Haridas S."/>
            <person name="Albert R."/>
            <person name="Binder M."/>
            <person name="Bloem J."/>
            <person name="Labutti K."/>
            <person name="Salamov A."/>
            <person name="Andreopoulos B."/>
            <person name="Baker S."/>
            <person name="Barry K."/>
            <person name="Bills G."/>
            <person name="Bluhm B."/>
            <person name="Cannon C."/>
            <person name="Castanera R."/>
            <person name="Culley D."/>
            <person name="Daum C."/>
            <person name="Ezra D."/>
            <person name="Gonzalez J."/>
            <person name="Henrissat B."/>
            <person name="Kuo A."/>
            <person name="Liang C."/>
            <person name="Lipzen A."/>
            <person name="Lutzoni F."/>
            <person name="Magnuson J."/>
            <person name="Mondo S."/>
            <person name="Nolan M."/>
            <person name="Ohm R."/>
            <person name="Pangilinan J."/>
            <person name="Park H.-J."/>
            <person name="Ramirez L."/>
            <person name="Alfaro M."/>
            <person name="Sun H."/>
            <person name="Tritt A."/>
            <person name="Yoshinaga Y."/>
            <person name="Zwiers L.-H."/>
            <person name="Turgeon B."/>
            <person name="Goodwin S."/>
            <person name="Spatafora J."/>
            <person name="Crous P."/>
            <person name="Grigoriev I."/>
        </authorList>
    </citation>
    <scope>NUCLEOTIDE SEQUENCE</scope>
    <source>
        <strain evidence="3">CBS 110217</strain>
    </source>
</reference>
<evidence type="ECO:0000259" key="2">
    <source>
        <dbReference type="Pfam" id="PF06985"/>
    </source>
</evidence>
<gene>
    <name evidence="3" type="ORF">EK21DRAFT_91597</name>
</gene>
<feature type="region of interest" description="Disordered" evidence="1">
    <location>
        <begin position="246"/>
        <end position="269"/>
    </location>
</feature>
<feature type="domain" description="Heterokaryon incompatibility" evidence="2">
    <location>
        <begin position="70"/>
        <end position="168"/>
    </location>
</feature>
<comment type="caution">
    <text evidence="3">The sequence shown here is derived from an EMBL/GenBank/DDBJ whole genome shotgun (WGS) entry which is preliminary data.</text>
</comment>
<dbReference type="InterPro" id="IPR052895">
    <property type="entry name" value="HetReg/Transcr_Mod"/>
</dbReference>
<keyword evidence="4" id="KW-1185">Reference proteome</keyword>
<evidence type="ECO:0000256" key="1">
    <source>
        <dbReference type="SAM" id="MobiDB-lite"/>
    </source>
</evidence>
<proteinExistence type="predicted"/>
<name>A0A9P4LHW6_9PLEO</name>
<sequence length="269" mass="30721">MKQLPLSLTNNAGGDQIVPNVQAASLVQYFKHSPLNHEAPSIRLVHLLKDLSLDNQIQCEIRHSTIEDTYTCLSYVWGNADTIRIIRIDGQPYRIRENLWDFLAHARHDGNFENICIWIDAVCIDQTNTAERSHQVQQLGHIFSHAEKVVSWLEVDQDIQSYLGSIRSGRMFSLEDAKAYYRCEYWDRVWVAVHTDFDLVVGKITQEFALVRQNILVAGTQEIDQTKHSSHQSRTICQDGARCSSYHGGARRSSQNPECQLGKVEKDKG</sequence>
<dbReference type="OrthoDB" id="194358at2759"/>
<dbReference type="InterPro" id="IPR010730">
    <property type="entry name" value="HET"/>
</dbReference>
<accession>A0A9P4LHW6</accession>
<protein>
    <recommendedName>
        <fullName evidence="2">Heterokaryon incompatibility domain-containing protein</fullName>
    </recommendedName>
</protein>
<dbReference type="PANTHER" id="PTHR24148:SF73">
    <property type="entry name" value="HET DOMAIN PROTEIN (AFU_ORTHOLOGUE AFUA_8G01020)"/>
    <property type="match status" value="1"/>
</dbReference>
<dbReference type="PANTHER" id="PTHR24148">
    <property type="entry name" value="ANKYRIN REPEAT DOMAIN-CONTAINING PROTEIN 39 HOMOLOG-RELATED"/>
    <property type="match status" value="1"/>
</dbReference>